<organism evidence="1 2">
    <name type="scientific">Pseudomonas monteilii</name>
    <dbReference type="NCBI Taxonomy" id="76759"/>
    <lineage>
        <taxon>Bacteria</taxon>
        <taxon>Pseudomonadati</taxon>
        <taxon>Pseudomonadota</taxon>
        <taxon>Gammaproteobacteria</taxon>
        <taxon>Pseudomonadales</taxon>
        <taxon>Pseudomonadaceae</taxon>
        <taxon>Pseudomonas</taxon>
    </lineage>
</organism>
<name>A0A2N1IN36_9PSED</name>
<dbReference type="AlphaFoldDB" id="A0A2N1IN36"/>
<reference evidence="1 2" key="1">
    <citation type="submission" date="2017-12" db="EMBL/GenBank/DDBJ databases">
        <title>Isolation and characterization of an aerobic denitrifying Pseudomonas monteilii CY06 from aquaculture ponds.</title>
        <authorList>
            <person name="Ma Q."/>
            <person name="Cai Y."/>
            <person name="He Z."/>
        </authorList>
    </citation>
    <scope>NUCLEOTIDE SEQUENCE [LARGE SCALE GENOMIC DNA]</scope>
    <source>
        <strain evidence="1 2">CY06</strain>
    </source>
</reference>
<sequence>MSDRKAPSNARPPGGVYLSCYATVLKAVDARYDIRGYVLARMVRLCLQNRGTVPLALRAQYAQYAQKEAFAFLEGCAVHLLFGPAGRFSPHEYRYQVNVDP</sequence>
<evidence type="ECO:0000313" key="1">
    <source>
        <dbReference type="EMBL" id="PKI19656.1"/>
    </source>
</evidence>
<dbReference type="EMBL" id="PJCG01000052">
    <property type="protein sequence ID" value="PKI19656.1"/>
    <property type="molecule type" value="Genomic_DNA"/>
</dbReference>
<gene>
    <name evidence="1" type="ORF">CXB65_21620</name>
</gene>
<comment type="caution">
    <text evidence="1">The sequence shown here is derived from an EMBL/GenBank/DDBJ whole genome shotgun (WGS) entry which is preliminary data.</text>
</comment>
<protein>
    <submittedName>
        <fullName evidence="1">Uncharacterized protein</fullName>
    </submittedName>
</protein>
<dbReference type="Proteomes" id="UP000233399">
    <property type="component" value="Unassembled WGS sequence"/>
</dbReference>
<evidence type="ECO:0000313" key="2">
    <source>
        <dbReference type="Proteomes" id="UP000233399"/>
    </source>
</evidence>
<proteinExistence type="predicted"/>
<accession>A0A2N1IN36</accession>